<dbReference type="SUPFAM" id="SSF56925">
    <property type="entry name" value="OMPA-like"/>
    <property type="match status" value="1"/>
</dbReference>
<dbReference type="Proteomes" id="UP000248703">
    <property type="component" value="Unassembled WGS sequence"/>
</dbReference>
<dbReference type="RefSeq" id="WP_111660807.1">
    <property type="nucleotide sequence ID" value="NZ_QLLO01000010.1"/>
</dbReference>
<proteinExistence type="predicted"/>
<dbReference type="Gene3D" id="2.40.160.20">
    <property type="match status" value="1"/>
</dbReference>
<gene>
    <name evidence="4" type="ORF">LY08_02544</name>
</gene>
<evidence type="ECO:0000313" key="5">
    <source>
        <dbReference type="Proteomes" id="UP000248703"/>
    </source>
</evidence>
<comment type="caution">
    <text evidence="4">The sequence shown here is derived from an EMBL/GenBank/DDBJ whole genome shotgun (WGS) entry which is preliminary data.</text>
</comment>
<dbReference type="InterPro" id="IPR027385">
    <property type="entry name" value="Beta-barrel_OMP"/>
</dbReference>
<evidence type="ECO:0000259" key="3">
    <source>
        <dbReference type="Pfam" id="PF13505"/>
    </source>
</evidence>
<name>A0A327R984_9FLAO</name>
<dbReference type="OrthoDB" id="1259003at2"/>
<sequence length="178" mass="19919">MKKTILLFTLFLASFYGFSQDALYGVRAGYTISNLDFEPMVPAGVENAHRNGFFIGFFGEYGLSNTLAFAPEIQFSAEGAKDQNLRINYIQMPLFFKFQISENFTLGLGPVASIKGHEYNDGFKNFGFSGLGGLEYMISEEFFIDFRYSYGLTNVLDDNSANLEAKNTNMQIGLGVKF</sequence>
<dbReference type="EMBL" id="QLLO01000010">
    <property type="protein sequence ID" value="RAJ12043.1"/>
    <property type="molecule type" value="Genomic_DNA"/>
</dbReference>
<evidence type="ECO:0000313" key="4">
    <source>
        <dbReference type="EMBL" id="RAJ12043.1"/>
    </source>
</evidence>
<protein>
    <submittedName>
        <fullName evidence="4">Outer membrane protein with beta-barrel domain</fullName>
    </submittedName>
</protein>
<dbReference type="InterPro" id="IPR011250">
    <property type="entry name" value="OMP/PagP_B-barrel"/>
</dbReference>
<keyword evidence="1 2" id="KW-0732">Signal</keyword>
<dbReference type="AlphaFoldDB" id="A0A327R984"/>
<feature type="signal peptide" evidence="2">
    <location>
        <begin position="1"/>
        <end position="19"/>
    </location>
</feature>
<keyword evidence="5" id="KW-1185">Reference proteome</keyword>
<feature type="chain" id="PRO_5016300506" evidence="2">
    <location>
        <begin position="20"/>
        <end position="178"/>
    </location>
</feature>
<dbReference type="Pfam" id="PF13505">
    <property type="entry name" value="OMP_b-brl"/>
    <property type="match status" value="1"/>
</dbReference>
<accession>A0A327R984</accession>
<reference evidence="4 5" key="1">
    <citation type="submission" date="2018-06" db="EMBL/GenBank/DDBJ databases">
        <title>Genomic Encyclopedia of Archaeal and Bacterial Type Strains, Phase II (KMG-II): from individual species to whole genera.</title>
        <authorList>
            <person name="Goeker M."/>
        </authorList>
    </citation>
    <scope>NUCLEOTIDE SEQUENCE [LARGE SCALE GENOMIC DNA]</scope>
    <source>
        <strain evidence="4 5">DSM 24464</strain>
    </source>
</reference>
<organism evidence="4 5">
    <name type="scientific">Olleya aquimaris</name>
    <dbReference type="NCBI Taxonomy" id="639310"/>
    <lineage>
        <taxon>Bacteria</taxon>
        <taxon>Pseudomonadati</taxon>
        <taxon>Bacteroidota</taxon>
        <taxon>Flavobacteriia</taxon>
        <taxon>Flavobacteriales</taxon>
        <taxon>Flavobacteriaceae</taxon>
    </lineage>
</organism>
<evidence type="ECO:0000256" key="1">
    <source>
        <dbReference type="ARBA" id="ARBA00022729"/>
    </source>
</evidence>
<evidence type="ECO:0000256" key="2">
    <source>
        <dbReference type="SAM" id="SignalP"/>
    </source>
</evidence>
<feature type="domain" description="Outer membrane protein beta-barrel" evidence="3">
    <location>
        <begin position="19"/>
        <end position="178"/>
    </location>
</feature>